<dbReference type="PANTHER" id="PTHR11360:SF306">
    <property type="entry name" value="RE01051P"/>
    <property type="match status" value="1"/>
</dbReference>
<dbReference type="Pfam" id="PF07690">
    <property type="entry name" value="MFS_1"/>
    <property type="match status" value="1"/>
</dbReference>
<feature type="transmembrane region" description="Helical" evidence="2">
    <location>
        <begin position="87"/>
        <end position="106"/>
    </location>
</feature>
<feature type="region of interest" description="Disordered" evidence="1">
    <location>
        <begin position="360"/>
        <end position="425"/>
    </location>
</feature>
<feature type="transmembrane region" description="Helical" evidence="2">
    <location>
        <begin position="16"/>
        <end position="39"/>
    </location>
</feature>
<evidence type="ECO:0000313" key="3">
    <source>
        <dbReference type="Proteomes" id="UP000694888"/>
    </source>
</evidence>
<keyword evidence="3" id="KW-1185">Reference proteome</keyword>
<feature type="compositionally biased region" description="Basic and acidic residues" evidence="1">
    <location>
        <begin position="360"/>
        <end position="370"/>
    </location>
</feature>
<feature type="transmembrane region" description="Helical" evidence="2">
    <location>
        <begin position="574"/>
        <end position="593"/>
    </location>
</feature>
<accession>A0ABM1VSL1</accession>
<sequence>MGETTRTKSAHPVDKGWAWVIMIASFAVHFLCIGFMRSFGVLFVEFQRKFESSGAMTSTINGIMSVTYSVTTLLVMNVVLKRTSVRNVCLVGSVLQFLGMSLSSLATEASHLIATQGLLYGCGHALLYCPVLVILSQYFDKKRPIATVISTCGTSAGGIVFPIITRYLVEEYGLRGALLLLACFSLQQATFVALITPPSDYYFAESLSKNEEETVAVIDEEDILEKIPLDENFVVCSIKECDSRDVERTDLPLLNGRLDESSDAVLESGMFDDVNENDVKGVLCLNSHTDNLLDRQLSSSIHSRQFGSLPNKTDVLSLTTQNNAENGKHTIENGLSYERTDAGHQKNGKLTINGQTHELAHNEQSHESRSHKTHSHNGPLLPSTRNIIASSTSRLRSESESSRANNNNLPHSLKMSLDQPVGSLGSSQRLTLHESALHASSIDLYSSLHSLALSDSGQQVSSPAHPHRRRSQQQEVELPLHSVSDGQLDQSTSRCHCMCPDMAGTWSFWVITVFFVCGGVASGLPSVFLPPLAVEKGLGEDQAALLLTVSAAADIVGRVVPGLILHLGFMRPSTVLMAPLFVCGTLYHFTSFLSDLPSLMALAALNGLFTATFWAMQG</sequence>
<feature type="transmembrane region" description="Helical" evidence="2">
    <location>
        <begin position="176"/>
        <end position="196"/>
    </location>
</feature>
<dbReference type="PANTHER" id="PTHR11360">
    <property type="entry name" value="MONOCARBOXYLATE TRANSPORTER"/>
    <property type="match status" value="1"/>
</dbReference>
<feature type="transmembrane region" description="Helical" evidence="2">
    <location>
        <begin position="506"/>
        <end position="524"/>
    </location>
</feature>
<dbReference type="InterPro" id="IPR036259">
    <property type="entry name" value="MFS_trans_sf"/>
</dbReference>
<dbReference type="GeneID" id="101856994"/>
<feature type="transmembrane region" description="Helical" evidence="2">
    <location>
        <begin position="145"/>
        <end position="164"/>
    </location>
</feature>
<feature type="transmembrane region" description="Helical" evidence="2">
    <location>
        <begin position="544"/>
        <end position="567"/>
    </location>
</feature>
<protein>
    <submittedName>
        <fullName evidence="4">Uncharacterized protein LOC101856994</fullName>
    </submittedName>
</protein>
<evidence type="ECO:0000256" key="2">
    <source>
        <dbReference type="SAM" id="Phobius"/>
    </source>
</evidence>
<feature type="transmembrane region" description="Helical" evidence="2">
    <location>
        <begin position="59"/>
        <end position="80"/>
    </location>
</feature>
<gene>
    <name evidence="4" type="primary">LOC101856994</name>
</gene>
<evidence type="ECO:0000256" key="1">
    <source>
        <dbReference type="SAM" id="MobiDB-lite"/>
    </source>
</evidence>
<dbReference type="RefSeq" id="XP_035825403.1">
    <property type="nucleotide sequence ID" value="XM_035969510.1"/>
</dbReference>
<name>A0ABM1VSL1_APLCA</name>
<feature type="transmembrane region" description="Helical" evidence="2">
    <location>
        <begin position="599"/>
        <end position="616"/>
    </location>
</feature>
<evidence type="ECO:0000313" key="4">
    <source>
        <dbReference type="RefSeq" id="XP_035825403.1"/>
    </source>
</evidence>
<keyword evidence="2" id="KW-0812">Transmembrane</keyword>
<dbReference type="Gene3D" id="1.20.1250.20">
    <property type="entry name" value="MFS general substrate transporter like domains"/>
    <property type="match status" value="1"/>
</dbReference>
<proteinExistence type="predicted"/>
<dbReference type="Proteomes" id="UP000694888">
    <property type="component" value="Unplaced"/>
</dbReference>
<feature type="region of interest" description="Disordered" evidence="1">
    <location>
        <begin position="456"/>
        <end position="477"/>
    </location>
</feature>
<dbReference type="InterPro" id="IPR011701">
    <property type="entry name" value="MFS"/>
</dbReference>
<dbReference type="SUPFAM" id="SSF103473">
    <property type="entry name" value="MFS general substrate transporter"/>
    <property type="match status" value="1"/>
</dbReference>
<organism evidence="3 4">
    <name type="scientific">Aplysia californica</name>
    <name type="common">California sea hare</name>
    <dbReference type="NCBI Taxonomy" id="6500"/>
    <lineage>
        <taxon>Eukaryota</taxon>
        <taxon>Metazoa</taxon>
        <taxon>Spiralia</taxon>
        <taxon>Lophotrochozoa</taxon>
        <taxon>Mollusca</taxon>
        <taxon>Gastropoda</taxon>
        <taxon>Heterobranchia</taxon>
        <taxon>Euthyneura</taxon>
        <taxon>Tectipleura</taxon>
        <taxon>Aplysiida</taxon>
        <taxon>Aplysioidea</taxon>
        <taxon>Aplysiidae</taxon>
        <taxon>Aplysia</taxon>
    </lineage>
</organism>
<keyword evidence="2" id="KW-0472">Membrane</keyword>
<dbReference type="InterPro" id="IPR050327">
    <property type="entry name" value="Proton-linked_MCT"/>
</dbReference>
<feature type="transmembrane region" description="Helical" evidence="2">
    <location>
        <begin position="118"/>
        <end position="138"/>
    </location>
</feature>
<reference evidence="4" key="1">
    <citation type="submission" date="2025-08" db="UniProtKB">
        <authorList>
            <consortium name="RefSeq"/>
        </authorList>
    </citation>
    <scope>IDENTIFICATION</scope>
</reference>
<keyword evidence="2" id="KW-1133">Transmembrane helix</keyword>